<dbReference type="GeneID" id="19944594"/>
<dbReference type="eggNOG" id="ENOG502RXUY">
    <property type="taxonomic scope" value="Eukaryota"/>
</dbReference>
<feature type="transmembrane region" description="Helical" evidence="1">
    <location>
        <begin position="162"/>
        <end position="182"/>
    </location>
</feature>
<dbReference type="OrthoDB" id="889336at2759"/>
<dbReference type="RefSeq" id="XP_008607733.1">
    <property type="nucleotide sequence ID" value="XM_008609511.1"/>
</dbReference>
<evidence type="ECO:0000313" key="2">
    <source>
        <dbReference type="EMBL" id="EQC38909.1"/>
    </source>
</evidence>
<evidence type="ECO:0000313" key="3">
    <source>
        <dbReference type="Proteomes" id="UP000030762"/>
    </source>
</evidence>
<reference evidence="2 3" key="1">
    <citation type="submission" date="2012-04" db="EMBL/GenBank/DDBJ databases">
        <title>The Genome Sequence of Saprolegnia declina VS20.</title>
        <authorList>
            <consortium name="The Broad Institute Genome Sequencing Platform"/>
            <person name="Russ C."/>
            <person name="Nusbaum C."/>
            <person name="Tyler B."/>
            <person name="van West P."/>
            <person name="Dieguez-Uribeondo J."/>
            <person name="de Bruijn I."/>
            <person name="Tripathy S."/>
            <person name="Jiang R."/>
            <person name="Young S.K."/>
            <person name="Zeng Q."/>
            <person name="Gargeya S."/>
            <person name="Fitzgerald M."/>
            <person name="Haas B."/>
            <person name="Abouelleil A."/>
            <person name="Alvarado L."/>
            <person name="Arachchi H.M."/>
            <person name="Berlin A."/>
            <person name="Chapman S.B."/>
            <person name="Goldberg J."/>
            <person name="Griggs A."/>
            <person name="Gujja S."/>
            <person name="Hansen M."/>
            <person name="Howarth C."/>
            <person name="Imamovic A."/>
            <person name="Larimer J."/>
            <person name="McCowen C."/>
            <person name="Montmayeur A."/>
            <person name="Murphy C."/>
            <person name="Neiman D."/>
            <person name="Pearson M."/>
            <person name="Priest M."/>
            <person name="Roberts A."/>
            <person name="Saif S."/>
            <person name="Shea T."/>
            <person name="Sisk P."/>
            <person name="Sykes S."/>
            <person name="Wortman J."/>
            <person name="Nusbaum C."/>
            <person name="Birren B."/>
        </authorList>
    </citation>
    <scope>NUCLEOTIDE SEQUENCE [LARGE SCALE GENOMIC DNA]</scope>
    <source>
        <strain evidence="2 3">VS20</strain>
    </source>
</reference>
<dbReference type="AlphaFoldDB" id="T0QLG5"/>
<dbReference type="InParanoid" id="T0QLG5"/>
<evidence type="ECO:0000256" key="1">
    <source>
        <dbReference type="SAM" id="Phobius"/>
    </source>
</evidence>
<keyword evidence="3" id="KW-1185">Reference proteome</keyword>
<keyword evidence="1" id="KW-0812">Transmembrane</keyword>
<organism evidence="2 3">
    <name type="scientific">Saprolegnia diclina (strain VS20)</name>
    <dbReference type="NCBI Taxonomy" id="1156394"/>
    <lineage>
        <taxon>Eukaryota</taxon>
        <taxon>Sar</taxon>
        <taxon>Stramenopiles</taxon>
        <taxon>Oomycota</taxon>
        <taxon>Saprolegniomycetes</taxon>
        <taxon>Saprolegniales</taxon>
        <taxon>Saprolegniaceae</taxon>
        <taxon>Saprolegnia</taxon>
    </lineage>
</organism>
<name>T0QLG5_SAPDV</name>
<dbReference type="VEuPathDB" id="FungiDB:SDRG_03867"/>
<dbReference type="OMA" id="DIQMMEK"/>
<dbReference type="EMBL" id="JH767140">
    <property type="protein sequence ID" value="EQC38909.1"/>
    <property type="molecule type" value="Genomic_DNA"/>
</dbReference>
<dbReference type="Gene3D" id="1.20.5.340">
    <property type="match status" value="1"/>
</dbReference>
<gene>
    <name evidence="2" type="ORF">SDRG_03867</name>
</gene>
<keyword evidence="1" id="KW-1133">Transmembrane helix</keyword>
<dbReference type="Proteomes" id="UP000030762">
    <property type="component" value="Unassembled WGS sequence"/>
</dbReference>
<protein>
    <recommendedName>
        <fullName evidence="4">DUF1640 domain-containing protein</fullName>
    </recommendedName>
</protein>
<evidence type="ECO:0008006" key="4">
    <source>
        <dbReference type="Google" id="ProtNLM"/>
    </source>
</evidence>
<keyword evidence="1" id="KW-0472">Membrane</keyword>
<accession>T0QLG5</accession>
<proteinExistence type="predicted"/>
<sequence length="184" mass="20893">MLRRSTRLHARTHATITPLFTPKVKKHDAALSALQEQGYSAPQAQGLVDAMASAFKESYDSQTTLLTTKAENHALKSEVSERLFNSTLKFDIAQRSMRELLERDFKTLKQDIQMMEKLDFENVRAEIAEVEQKFLLQRENSDEILHQLNVASQRLEKRILQYAIGFGTTIFIVIGVLGSLVVKA</sequence>